<evidence type="ECO:0000259" key="1">
    <source>
        <dbReference type="PROSITE" id="PS51186"/>
    </source>
</evidence>
<sequence length="182" mass="20891">MFVLATFSLNNLSIKLVFPETSHAQSLYNLIEQDRSELSRFLPWANEINALQDELAFIKLMRSETAEYKKLALVILVNNQPAGMVDLHDIKLNHQSAEIGYWLGQKYQGKGIMTESVKRLVQISFSNLSLHRLNLLADHRNKASRAIAQRLKFDHVALLKDEVKYHGQFCDMDLYTVINSTN</sequence>
<feature type="domain" description="N-acetyltransferase" evidence="1">
    <location>
        <begin position="28"/>
        <end position="177"/>
    </location>
</feature>
<dbReference type="Proteomes" id="UP000199599">
    <property type="component" value="Unassembled WGS sequence"/>
</dbReference>
<evidence type="ECO:0000313" key="2">
    <source>
        <dbReference type="EMBL" id="SFD52915.1"/>
    </source>
</evidence>
<dbReference type="SUPFAM" id="SSF55729">
    <property type="entry name" value="Acyl-CoA N-acyltransferases (Nat)"/>
    <property type="match status" value="1"/>
</dbReference>
<reference evidence="3" key="1">
    <citation type="submission" date="2016-10" db="EMBL/GenBank/DDBJ databases">
        <authorList>
            <person name="Varghese N."/>
            <person name="Submissions S."/>
        </authorList>
    </citation>
    <scope>NUCLEOTIDE SEQUENCE [LARGE SCALE GENOMIC DNA]</scope>
    <source>
        <strain evidence="3">R-53102</strain>
    </source>
</reference>
<dbReference type="AlphaFoldDB" id="A0A1I1T2K9"/>
<accession>A0A1I1T2K9</accession>
<dbReference type="InterPro" id="IPR000182">
    <property type="entry name" value="GNAT_dom"/>
</dbReference>
<dbReference type="EMBL" id="FOMN01000007">
    <property type="protein sequence ID" value="SFD52915.1"/>
    <property type="molecule type" value="Genomic_DNA"/>
</dbReference>
<dbReference type="GO" id="GO:0008999">
    <property type="term" value="F:protein-N-terminal-alanine acetyltransferase activity"/>
    <property type="evidence" value="ECO:0007669"/>
    <property type="project" value="TreeGrafter"/>
</dbReference>
<dbReference type="PANTHER" id="PTHR43441">
    <property type="entry name" value="RIBOSOMAL-PROTEIN-SERINE ACETYLTRANSFERASE"/>
    <property type="match status" value="1"/>
</dbReference>
<dbReference type="RefSeq" id="WP_090093522.1">
    <property type="nucleotide sequence ID" value="NZ_CBCRVU010000005.1"/>
</dbReference>
<proteinExistence type="predicted"/>
<name>A0A1I1T2K9_9LACO</name>
<dbReference type="GO" id="GO:0005737">
    <property type="term" value="C:cytoplasm"/>
    <property type="evidence" value="ECO:0007669"/>
    <property type="project" value="TreeGrafter"/>
</dbReference>
<dbReference type="InterPro" id="IPR051908">
    <property type="entry name" value="Ribosomal_N-acetyltransferase"/>
</dbReference>
<dbReference type="PANTHER" id="PTHR43441:SF11">
    <property type="entry name" value="RIBOSOMAL-PROTEIN-SERINE ACETYLTRANSFERASE"/>
    <property type="match status" value="1"/>
</dbReference>
<dbReference type="STRING" id="1505723.SAMN04487792_1244"/>
<gene>
    <name evidence="2" type="ORF">SAMN04487792_1244</name>
</gene>
<evidence type="ECO:0000313" key="3">
    <source>
        <dbReference type="Proteomes" id="UP000199599"/>
    </source>
</evidence>
<dbReference type="Pfam" id="PF13302">
    <property type="entry name" value="Acetyltransf_3"/>
    <property type="match status" value="1"/>
</dbReference>
<organism evidence="2 3">
    <name type="scientific">Lactobacillus bombicola</name>
    <dbReference type="NCBI Taxonomy" id="1505723"/>
    <lineage>
        <taxon>Bacteria</taxon>
        <taxon>Bacillati</taxon>
        <taxon>Bacillota</taxon>
        <taxon>Bacilli</taxon>
        <taxon>Lactobacillales</taxon>
        <taxon>Lactobacillaceae</taxon>
        <taxon>Lactobacillus</taxon>
    </lineage>
</organism>
<keyword evidence="2" id="KW-0808">Transferase</keyword>
<protein>
    <submittedName>
        <fullName evidence="2">Ribosomal-protein-serine acetyltransferase</fullName>
    </submittedName>
</protein>
<dbReference type="PROSITE" id="PS51186">
    <property type="entry name" value="GNAT"/>
    <property type="match status" value="1"/>
</dbReference>
<dbReference type="InterPro" id="IPR016181">
    <property type="entry name" value="Acyl_CoA_acyltransferase"/>
</dbReference>
<dbReference type="Gene3D" id="3.40.630.30">
    <property type="match status" value="1"/>
</dbReference>
<dbReference type="GO" id="GO:1990189">
    <property type="term" value="F:protein N-terminal-serine acetyltransferase activity"/>
    <property type="evidence" value="ECO:0007669"/>
    <property type="project" value="TreeGrafter"/>
</dbReference>